<dbReference type="SMART" id="SM00387">
    <property type="entry name" value="HATPase_c"/>
    <property type="match status" value="1"/>
</dbReference>
<dbReference type="SUPFAM" id="SSF55874">
    <property type="entry name" value="ATPase domain of HSP90 chaperone/DNA topoisomerase II/histidine kinase"/>
    <property type="match status" value="1"/>
</dbReference>
<evidence type="ECO:0000313" key="10">
    <source>
        <dbReference type="Proteomes" id="UP001207742"/>
    </source>
</evidence>
<dbReference type="Pfam" id="PF00512">
    <property type="entry name" value="HisKA"/>
    <property type="match status" value="1"/>
</dbReference>
<evidence type="ECO:0000256" key="6">
    <source>
        <dbReference type="ARBA" id="ARBA00023012"/>
    </source>
</evidence>
<dbReference type="PRINTS" id="PR00344">
    <property type="entry name" value="BCTRLSENSOR"/>
</dbReference>
<dbReference type="Gene3D" id="3.30.565.10">
    <property type="entry name" value="Histidine kinase-like ATPase, C-terminal domain"/>
    <property type="match status" value="1"/>
</dbReference>
<feature type="transmembrane region" description="Helical" evidence="7">
    <location>
        <begin position="217"/>
        <end position="243"/>
    </location>
</feature>
<evidence type="ECO:0000256" key="5">
    <source>
        <dbReference type="ARBA" id="ARBA00022777"/>
    </source>
</evidence>
<feature type="transmembrane region" description="Helical" evidence="7">
    <location>
        <begin position="7"/>
        <end position="28"/>
    </location>
</feature>
<keyword evidence="3" id="KW-0597">Phosphoprotein</keyword>
<keyword evidence="4" id="KW-0808">Transferase</keyword>
<comment type="catalytic activity">
    <reaction evidence="1">
        <text>ATP + protein L-histidine = ADP + protein N-phospho-L-histidine.</text>
        <dbReference type="EC" id="2.7.13.3"/>
    </reaction>
</comment>
<protein>
    <recommendedName>
        <fullName evidence="2">histidine kinase</fullName>
        <ecNumber evidence="2">2.7.13.3</ecNumber>
    </recommendedName>
</protein>
<dbReference type="InterPro" id="IPR003661">
    <property type="entry name" value="HisK_dim/P_dom"/>
</dbReference>
<evidence type="ECO:0000256" key="3">
    <source>
        <dbReference type="ARBA" id="ARBA00022553"/>
    </source>
</evidence>
<dbReference type="InterPro" id="IPR005467">
    <property type="entry name" value="His_kinase_dom"/>
</dbReference>
<dbReference type="SMART" id="SM00388">
    <property type="entry name" value="HisKA"/>
    <property type="match status" value="1"/>
</dbReference>
<feature type="domain" description="Histidine kinase" evidence="8">
    <location>
        <begin position="259"/>
        <end position="477"/>
    </location>
</feature>
<proteinExistence type="predicted"/>
<evidence type="ECO:0000259" key="8">
    <source>
        <dbReference type="PROSITE" id="PS50109"/>
    </source>
</evidence>
<dbReference type="Gene3D" id="1.10.287.130">
    <property type="match status" value="1"/>
</dbReference>
<dbReference type="Pfam" id="PF02518">
    <property type="entry name" value="HATPase_c"/>
    <property type="match status" value="1"/>
</dbReference>
<evidence type="ECO:0000256" key="4">
    <source>
        <dbReference type="ARBA" id="ARBA00022679"/>
    </source>
</evidence>
<keyword evidence="7" id="KW-0812">Transmembrane</keyword>
<dbReference type="GO" id="GO:0016301">
    <property type="term" value="F:kinase activity"/>
    <property type="evidence" value="ECO:0007669"/>
    <property type="project" value="UniProtKB-KW"/>
</dbReference>
<evidence type="ECO:0000313" key="9">
    <source>
        <dbReference type="EMBL" id="MCW3485143.1"/>
    </source>
</evidence>
<keyword evidence="6" id="KW-0902">Two-component regulatory system</keyword>
<keyword evidence="5 9" id="KW-0418">Kinase</keyword>
<keyword evidence="7" id="KW-0472">Membrane</keyword>
<reference evidence="9 10" key="1">
    <citation type="submission" date="2022-10" db="EMBL/GenBank/DDBJ databases">
        <title>Chitinophaga nivalis PC15 sp. nov., isolated from Pyeongchang county, South Korea.</title>
        <authorList>
            <person name="Trinh H.N."/>
        </authorList>
    </citation>
    <scope>NUCLEOTIDE SEQUENCE [LARGE SCALE GENOMIC DNA]</scope>
    <source>
        <strain evidence="9 10">PC14</strain>
    </source>
</reference>
<dbReference type="EC" id="2.7.13.3" evidence="2"/>
<evidence type="ECO:0000256" key="2">
    <source>
        <dbReference type="ARBA" id="ARBA00012438"/>
    </source>
</evidence>
<keyword evidence="7" id="KW-1133">Transmembrane helix</keyword>
<dbReference type="PROSITE" id="PS50109">
    <property type="entry name" value="HIS_KIN"/>
    <property type="match status" value="1"/>
</dbReference>
<dbReference type="Proteomes" id="UP001207742">
    <property type="component" value="Unassembled WGS sequence"/>
</dbReference>
<dbReference type="InterPro" id="IPR036097">
    <property type="entry name" value="HisK_dim/P_sf"/>
</dbReference>
<name>A0ABT3IMH6_9BACT</name>
<dbReference type="EMBL" id="JAPDNS010000001">
    <property type="protein sequence ID" value="MCW3485143.1"/>
    <property type="molecule type" value="Genomic_DNA"/>
</dbReference>
<keyword evidence="10" id="KW-1185">Reference proteome</keyword>
<dbReference type="InterPro" id="IPR004358">
    <property type="entry name" value="Sig_transdc_His_kin-like_C"/>
</dbReference>
<dbReference type="InterPro" id="IPR036890">
    <property type="entry name" value="HATPase_C_sf"/>
</dbReference>
<dbReference type="SUPFAM" id="SSF47384">
    <property type="entry name" value="Homodimeric domain of signal transducing histidine kinase"/>
    <property type="match status" value="1"/>
</dbReference>
<dbReference type="PANTHER" id="PTHR43711:SF1">
    <property type="entry name" value="HISTIDINE KINASE 1"/>
    <property type="match status" value="1"/>
</dbReference>
<organism evidence="9 10">
    <name type="scientific">Chitinophaga nivalis</name>
    <dbReference type="NCBI Taxonomy" id="2991709"/>
    <lineage>
        <taxon>Bacteria</taxon>
        <taxon>Pseudomonadati</taxon>
        <taxon>Bacteroidota</taxon>
        <taxon>Chitinophagia</taxon>
        <taxon>Chitinophagales</taxon>
        <taxon>Chitinophagaceae</taxon>
        <taxon>Chitinophaga</taxon>
    </lineage>
</organism>
<sequence length="477" mass="55232">MQKSRSIYLLIAIVSFFTLAIVQIYLVFHMFELQNDQYNLPEKKVIKESYEDAIANDNLFPGAGKIVDRYIEGSNLLHLEQLYRTDSAAFHAYRQRMLDSTVKTLIARNNIDSLLQLIITRNKLNPQLRYALLLVAIDVAFESNKYMPLYDREQVYPLLDKRIQSKLGIRIGGTLQGLSKHSSITSLTLSSLRAYSYRIQFALYVDTPHRKLAILKMMWPVLLLSIFSIAGVVALFFVTYLNWLRQRKLSDMKSDFINNITHELHTPLAAIIVANKSLRNEKIIDRKENIVSLTEVIQRQSERLHRLITQVIDLTACNEITLHKEEQAVHRLLDEMLLDFRLKYTDAQIDLCLEANATRDIVWLDTFCFTTLIFNLLDNAMKYNIHERKKIKVTTRSNKKHLEISIEDNGIGICADTQKHIFDKFYRNTKPLPVKVKGLGLGLFYVKQCIEAHEWELLVWSQPGKGTTFTVTIPLPQ</sequence>
<dbReference type="CDD" id="cd00075">
    <property type="entry name" value="HATPase"/>
    <property type="match status" value="1"/>
</dbReference>
<dbReference type="InterPro" id="IPR003594">
    <property type="entry name" value="HATPase_dom"/>
</dbReference>
<accession>A0ABT3IMH6</accession>
<evidence type="ECO:0000256" key="7">
    <source>
        <dbReference type="SAM" id="Phobius"/>
    </source>
</evidence>
<gene>
    <name evidence="9" type="ORF">OL497_14635</name>
</gene>
<dbReference type="PANTHER" id="PTHR43711">
    <property type="entry name" value="TWO-COMPONENT HISTIDINE KINASE"/>
    <property type="match status" value="1"/>
</dbReference>
<dbReference type="RefSeq" id="WP_264731236.1">
    <property type="nucleotide sequence ID" value="NZ_JAPDNR010000001.1"/>
</dbReference>
<comment type="caution">
    <text evidence="9">The sequence shown here is derived from an EMBL/GenBank/DDBJ whole genome shotgun (WGS) entry which is preliminary data.</text>
</comment>
<dbReference type="InterPro" id="IPR050736">
    <property type="entry name" value="Sensor_HK_Regulatory"/>
</dbReference>
<dbReference type="CDD" id="cd00082">
    <property type="entry name" value="HisKA"/>
    <property type="match status" value="1"/>
</dbReference>
<evidence type="ECO:0000256" key="1">
    <source>
        <dbReference type="ARBA" id="ARBA00000085"/>
    </source>
</evidence>